<feature type="transmembrane region" description="Helical" evidence="15">
    <location>
        <begin position="489"/>
        <end position="513"/>
    </location>
</feature>
<evidence type="ECO:0000256" key="12">
    <source>
        <dbReference type="ARBA" id="ARBA00023163"/>
    </source>
</evidence>
<name>A0ABT3H0F2_9RHOB</name>
<evidence type="ECO:0000313" key="17">
    <source>
        <dbReference type="EMBL" id="MCW1933299.1"/>
    </source>
</evidence>
<dbReference type="SUPFAM" id="SSF46785">
    <property type="entry name" value="Winged helix' DNA-binding domain"/>
    <property type="match status" value="1"/>
</dbReference>
<dbReference type="PROSITE" id="PS50949">
    <property type="entry name" value="HTH_GNTR"/>
    <property type="match status" value="1"/>
</dbReference>
<keyword evidence="11 15" id="KW-0472">Membrane</keyword>
<protein>
    <submittedName>
        <fullName evidence="17">Ion transporter</fullName>
    </submittedName>
</protein>
<keyword evidence="6" id="KW-0630">Potassium</keyword>
<dbReference type="RefSeq" id="WP_264506225.1">
    <property type="nucleotide sequence ID" value="NZ_JAPDFL010000001.1"/>
</dbReference>
<dbReference type="PANTHER" id="PTHR11537:SF254">
    <property type="entry name" value="POTASSIUM VOLTAGE-GATED CHANNEL PROTEIN SHAB"/>
    <property type="match status" value="1"/>
</dbReference>
<dbReference type="Pfam" id="PF00520">
    <property type="entry name" value="Ion_trans"/>
    <property type="match status" value="1"/>
</dbReference>
<dbReference type="EMBL" id="JAPDFL010000001">
    <property type="protein sequence ID" value="MCW1933299.1"/>
    <property type="molecule type" value="Genomic_DNA"/>
</dbReference>
<keyword evidence="18" id="KW-1185">Reference proteome</keyword>
<evidence type="ECO:0000256" key="7">
    <source>
        <dbReference type="ARBA" id="ARBA00022989"/>
    </source>
</evidence>
<dbReference type="Gene3D" id="1.10.287.70">
    <property type="match status" value="1"/>
</dbReference>
<feature type="domain" description="HTH gntR-type" evidence="16">
    <location>
        <begin position="12"/>
        <end position="82"/>
    </location>
</feature>
<dbReference type="Gene3D" id="1.10.10.10">
    <property type="entry name" value="Winged helix-like DNA-binding domain superfamily/Winged helix DNA-binding domain"/>
    <property type="match status" value="1"/>
</dbReference>
<dbReference type="InterPro" id="IPR005821">
    <property type="entry name" value="Ion_trans_dom"/>
</dbReference>
<evidence type="ECO:0000256" key="11">
    <source>
        <dbReference type="ARBA" id="ARBA00023136"/>
    </source>
</evidence>
<evidence type="ECO:0000256" key="10">
    <source>
        <dbReference type="ARBA" id="ARBA00023125"/>
    </source>
</evidence>
<dbReference type="InterPro" id="IPR036390">
    <property type="entry name" value="WH_DNA-bd_sf"/>
</dbReference>
<dbReference type="InterPro" id="IPR028325">
    <property type="entry name" value="VG_K_chnl"/>
</dbReference>
<dbReference type="SUPFAM" id="SSF48008">
    <property type="entry name" value="GntR ligand-binding domain-like"/>
    <property type="match status" value="1"/>
</dbReference>
<accession>A0ABT3H0F2</accession>
<dbReference type="InterPro" id="IPR000524">
    <property type="entry name" value="Tscrpt_reg_HTH_GntR"/>
</dbReference>
<evidence type="ECO:0000313" key="18">
    <source>
        <dbReference type="Proteomes" id="UP001208938"/>
    </source>
</evidence>
<dbReference type="CDD" id="cd07377">
    <property type="entry name" value="WHTH_GntR"/>
    <property type="match status" value="1"/>
</dbReference>
<keyword evidence="7 15" id="KW-1133">Transmembrane helix</keyword>
<evidence type="ECO:0000256" key="14">
    <source>
        <dbReference type="SAM" id="MobiDB-lite"/>
    </source>
</evidence>
<feature type="transmembrane region" description="Helical" evidence="15">
    <location>
        <begin position="427"/>
        <end position="448"/>
    </location>
</feature>
<dbReference type="InterPro" id="IPR008920">
    <property type="entry name" value="TF_FadR/GntR_C"/>
</dbReference>
<organism evidence="17 18">
    <name type="scientific">Pararhodobacter zhoushanensis</name>
    <dbReference type="NCBI Taxonomy" id="2479545"/>
    <lineage>
        <taxon>Bacteria</taxon>
        <taxon>Pseudomonadati</taxon>
        <taxon>Pseudomonadota</taxon>
        <taxon>Alphaproteobacteria</taxon>
        <taxon>Rhodobacterales</taxon>
        <taxon>Paracoccaceae</taxon>
        <taxon>Pararhodobacter</taxon>
    </lineage>
</organism>
<comment type="caution">
    <text evidence="17">The sequence shown here is derived from an EMBL/GenBank/DDBJ whole genome shotgun (WGS) entry which is preliminary data.</text>
</comment>
<comment type="subcellular location">
    <subcellularLocation>
        <location evidence="1">Membrane</location>
        <topology evidence="1">Multi-pass membrane protein</topology>
    </subcellularLocation>
</comment>
<evidence type="ECO:0000256" key="13">
    <source>
        <dbReference type="ARBA" id="ARBA00023303"/>
    </source>
</evidence>
<dbReference type="Pfam" id="PF00392">
    <property type="entry name" value="GntR"/>
    <property type="match status" value="1"/>
</dbReference>
<dbReference type="PRINTS" id="PR00035">
    <property type="entry name" value="HTHGNTR"/>
</dbReference>
<dbReference type="Pfam" id="PF07729">
    <property type="entry name" value="FCD"/>
    <property type="match status" value="1"/>
</dbReference>
<feature type="transmembrane region" description="Helical" evidence="15">
    <location>
        <begin position="362"/>
        <end position="395"/>
    </location>
</feature>
<dbReference type="SMART" id="SM00345">
    <property type="entry name" value="HTH_GNTR"/>
    <property type="match status" value="1"/>
</dbReference>
<evidence type="ECO:0000256" key="9">
    <source>
        <dbReference type="ARBA" id="ARBA00023065"/>
    </source>
</evidence>
<keyword evidence="8" id="KW-0805">Transcription regulation</keyword>
<dbReference type="SUPFAM" id="SSF81324">
    <property type="entry name" value="Voltage-gated potassium channels"/>
    <property type="match status" value="1"/>
</dbReference>
<reference evidence="17 18" key="1">
    <citation type="submission" date="2022-10" db="EMBL/GenBank/DDBJ databases">
        <title>Pararhodobacter sp. nov., isolated from marine algae.</title>
        <authorList>
            <person name="Choi B.J."/>
            <person name="Kim J.M."/>
            <person name="Lee J.K."/>
            <person name="Choi D.G."/>
            <person name="Jeon C.O."/>
        </authorList>
    </citation>
    <scope>NUCLEOTIDE SEQUENCE [LARGE SCALE GENOMIC DNA]</scope>
    <source>
        <strain evidence="17 18">ZQ420</strain>
    </source>
</reference>
<feature type="compositionally biased region" description="Low complexity" evidence="14">
    <location>
        <begin position="250"/>
        <end position="261"/>
    </location>
</feature>
<keyword evidence="3" id="KW-0633">Potassium transport</keyword>
<evidence type="ECO:0000256" key="3">
    <source>
        <dbReference type="ARBA" id="ARBA00022538"/>
    </source>
</evidence>
<dbReference type="PRINTS" id="PR00169">
    <property type="entry name" value="KCHANNEL"/>
</dbReference>
<feature type="transmembrane region" description="Helical" evidence="15">
    <location>
        <begin position="298"/>
        <end position="316"/>
    </location>
</feature>
<proteinExistence type="predicted"/>
<evidence type="ECO:0000256" key="1">
    <source>
        <dbReference type="ARBA" id="ARBA00004141"/>
    </source>
</evidence>
<dbReference type="Proteomes" id="UP001208938">
    <property type="component" value="Unassembled WGS sequence"/>
</dbReference>
<keyword evidence="9" id="KW-0406">Ion transport</keyword>
<dbReference type="Gene3D" id="1.20.120.530">
    <property type="entry name" value="GntR ligand-binding domain-like"/>
    <property type="match status" value="1"/>
</dbReference>
<keyword evidence="2" id="KW-0813">Transport</keyword>
<feature type="transmembrane region" description="Helical" evidence="15">
    <location>
        <begin position="328"/>
        <end position="350"/>
    </location>
</feature>
<evidence type="ECO:0000256" key="4">
    <source>
        <dbReference type="ARBA" id="ARBA00022692"/>
    </source>
</evidence>
<dbReference type="PANTHER" id="PTHR11537">
    <property type="entry name" value="VOLTAGE-GATED POTASSIUM CHANNEL"/>
    <property type="match status" value="1"/>
</dbReference>
<feature type="region of interest" description="Disordered" evidence="14">
    <location>
        <begin position="232"/>
        <end position="270"/>
    </location>
</feature>
<evidence type="ECO:0000256" key="8">
    <source>
        <dbReference type="ARBA" id="ARBA00023015"/>
    </source>
</evidence>
<evidence type="ECO:0000256" key="5">
    <source>
        <dbReference type="ARBA" id="ARBA00022826"/>
    </source>
</evidence>
<keyword evidence="13" id="KW-0407">Ion channel</keyword>
<keyword evidence="5" id="KW-0631">Potassium channel</keyword>
<evidence type="ECO:0000256" key="6">
    <source>
        <dbReference type="ARBA" id="ARBA00022958"/>
    </source>
</evidence>
<sequence length="530" mass="57431">MSSVPARDGRAPDRASAIATLLQDNIVSGHYAPGDRLPSEADLCAHFKVSRPTLREALGRLTARGLITSRRGAGGGAFVTRPSPEIAGEQIAALIALSTRAEDNAHRPLLTEARIQLQLGCAELATLRKADITDLRAEIDQQSDFAISDADFIASVRRMNLALALASGNPALAMLTQGLIDAEFAITADTGYPTRIRARFLSYHVRVANGIAGGRTDDTRAALMELWTFESERSNGTPDDAQPVERPPDARSAPAAGSASDPAERVTPIQPDHMTRPLRHRISAAIDPEMREGPGLSLFNRLVVAGILLLIVAAVVETEVHVIRRYDWAMGTLKAVLFVFFAVEFLLRVWVATLNPKVRSVWSYLVSVSALVDLAVLVTFLLPSFGFEALVFRLLQITRILRLTRLGRYSRALNLLFDAFRSRATELMLSAMLALALMLAAATLLYVVEADAQPEAFGSIPRAMWWAVETLTTVGYGDVVPITPLGRCLAALTALCGIGIIALPTGVLAGAFSEAIRRARDERQPTRNRD</sequence>
<keyword evidence="12" id="KW-0804">Transcription</keyword>
<dbReference type="InterPro" id="IPR036388">
    <property type="entry name" value="WH-like_DNA-bd_sf"/>
</dbReference>
<keyword evidence="4 15" id="KW-0812">Transmembrane</keyword>
<keyword evidence="10" id="KW-0238">DNA-binding</keyword>
<dbReference type="InterPro" id="IPR011711">
    <property type="entry name" value="GntR_C"/>
</dbReference>
<evidence type="ECO:0000256" key="15">
    <source>
        <dbReference type="SAM" id="Phobius"/>
    </source>
</evidence>
<evidence type="ECO:0000256" key="2">
    <source>
        <dbReference type="ARBA" id="ARBA00022448"/>
    </source>
</evidence>
<gene>
    <name evidence="17" type="ORF">OKW52_13770</name>
</gene>
<evidence type="ECO:0000259" key="16">
    <source>
        <dbReference type="PROSITE" id="PS50949"/>
    </source>
</evidence>